<dbReference type="KEGG" id="ebm:SG0102_11820"/>
<keyword evidence="10" id="KW-0028">Amino-acid biosynthesis</keyword>
<dbReference type="OrthoDB" id="9802281at2"/>
<dbReference type="InterPro" id="IPR036979">
    <property type="entry name" value="CM_dom_sf"/>
</dbReference>
<evidence type="ECO:0000259" key="22">
    <source>
        <dbReference type="PROSITE" id="PS51671"/>
    </source>
</evidence>
<dbReference type="EC" id="4.2.1.51" evidence="6"/>
<evidence type="ECO:0000256" key="14">
    <source>
        <dbReference type="ARBA" id="ARBA00023239"/>
    </source>
</evidence>
<comment type="catalytic activity">
    <reaction evidence="18">
        <text>prephenate + H(+) = 3-phenylpyruvate + CO2 + H2O</text>
        <dbReference type="Rhea" id="RHEA:21648"/>
        <dbReference type="ChEBI" id="CHEBI:15377"/>
        <dbReference type="ChEBI" id="CHEBI:15378"/>
        <dbReference type="ChEBI" id="CHEBI:16526"/>
        <dbReference type="ChEBI" id="CHEBI:18005"/>
        <dbReference type="ChEBI" id="CHEBI:29934"/>
        <dbReference type="EC" id="4.2.1.51"/>
    </reaction>
</comment>
<comment type="catalytic activity">
    <reaction evidence="1">
        <text>chorismate = prephenate</text>
        <dbReference type="Rhea" id="RHEA:13897"/>
        <dbReference type="ChEBI" id="CHEBI:29748"/>
        <dbReference type="ChEBI" id="CHEBI:29934"/>
        <dbReference type="EC" id="5.4.99.5"/>
    </reaction>
</comment>
<feature type="site" description="Essential for prephenate dehydratase activity" evidence="19">
    <location>
        <position position="273"/>
    </location>
</feature>
<dbReference type="SUPFAM" id="SSF55021">
    <property type="entry name" value="ACT-like"/>
    <property type="match status" value="1"/>
</dbReference>
<dbReference type="Pfam" id="PF01817">
    <property type="entry name" value="CM_2"/>
    <property type="match status" value="1"/>
</dbReference>
<feature type="domain" description="Prephenate dehydratase" evidence="21">
    <location>
        <begin position="104"/>
        <end position="280"/>
    </location>
</feature>
<evidence type="ECO:0000256" key="12">
    <source>
        <dbReference type="ARBA" id="ARBA00023222"/>
    </source>
</evidence>
<reference evidence="23 24" key="1">
    <citation type="submission" date="2018-11" db="EMBL/GenBank/DDBJ databases">
        <title>Novel Erysipelotrichaceae bacterium isolated from small intestine of a swine.</title>
        <authorList>
            <person name="Kim J.S."/>
            <person name="Choe H."/>
            <person name="Lee Y.R."/>
            <person name="Kim K.M."/>
            <person name="Park D.S."/>
        </authorList>
    </citation>
    <scope>NUCLEOTIDE SEQUENCE [LARGE SCALE GENOMIC DNA]</scope>
    <source>
        <strain evidence="23 24">SG0102</strain>
    </source>
</reference>
<dbReference type="GO" id="GO:0004106">
    <property type="term" value="F:chorismate mutase activity"/>
    <property type="evidence" value="ECO:0007669"/>
    <property type="project" value="UniProtKB-EC"/>
</dbReference>
<keyword evidence="14" id="KW-0456">Lyase</keyword>
<keyword evidence="15" id="KW-0511">Multifunctional enzyme</keyword>
<accession>A0A3G9JPR9</accession>
<dbReference type="Pfam" id="PF00800">
    <property type="entry name" value="PDT"/>
    <property type="match status" value="1"/>
</dbReference>
<dbReference type="UniPathway" id="UPA00121">
    <property type="reaction ID" value="UER00345"/>
</dbReference>
<dbReference type="Proteomes" id="UP000268059">
    <property type="component" value="Chromosome"/>
</dbReference>
<dbReference type="SUPFAM" id="SSF53850">
    <property type="entry name" value="Periplasmic binding protein-like II"/>
    <property type="match status" value="1"/>
</dbReference>
<dbReference type="CDD" id="cd04905">
    <property type="entry name" value="ACT_CM-PDT"/>
    <property type="match status" value="1"/>
</dbReference>
<keyword evidence="24" id="KW-1185">Reference proteome</keyword>
<dbReference type="PANTHER" id="PTHR21022">
    <property type="entry name" value="PREPHENATE DEHYDRATASE P PROTEIN"/>
    <property type="match status" value="1"/>
</dbReference>
<dbReference type="SMART" id="SM00830">
    <property type="entry name" value="CM_2"/>
    <property type="match status" value="1"/>
</dbReference>
<dbReference type="GO" id="GO:0005737">
    <property type="term" value="C:cytoplasm"/>
    <property type="evidence" value="ECO:0007669"/>
    <property type="project" value="UniProtKB-SubCell"/>
</dbReference>
<dbReference type="InterPro" id="IPR045865">
    <property type="entry name" value="ACT-like_dom_sf"/>
</dbReference>
<feature type="domain" description="ACT" evidence="22">
    <location>
        <begin position="292"/>
        <end position="369"/>
    </location>
</feature>
<dbReference type="GO" id="GO:0046417">
    <property type="term" value="P:chorismate metabolic process"/>
    <property type="evidence" value="ECO:0007669"/>
    <property type="project" value="InterPro"/>
</dbReference>
<organism evidence="23 24">
    <name type="scientific">Intestinibaculum porci</name>
    <dbReference type="NCBI Taxonomy" id="2487118"/>
    <lineage>
        <taxon>Bacteria</taxon>
        <taxon>Bacillati</taxon>
        <taxon>Bacillota</taxon>
        <taxon>Erysipelotrichia</taxon>
        <taxon>Erysipelotrichales</taxon>
        <taxon>Erysipelotrichaceae</taxon>
        <taxon>Intestinibaculum</taxon>
    </lineage>
</organism>
<comment type="pathway">
    <text evidence="5">Metabolic intermediate biosynthesis; prephenate biosynthesis; prephenate from chorismate: step 1/1.</text>
</comment>
<dbReference type="Gene3D" id="3.30.70.260">
    <property type="match status" value="1"/>
</dbReference>
<evidence type="ECO:0000256" key="2">
    <source>
        <dbReference type="ARBA" id="ARBA00002364"/>
    </source>
</evidence>
<dbReference type="PROSITE" id="PS51168">
    <property type="entry name" value="CHORISMATE_MUT_2"/>
    <property type="match status" value="1"/>
</dbReference>
<evidence type="ECO:0000256" key="18">
    <source>
        <dbReference type="ARBA" id="ARBA00047848"/>
    </source>
</evidence>
<evidence type="ECO:0000256" key="1">
    <source>
        <dbReference type="ARBA" id="ARBA00000824"/>
    </source>
</evidence>
<dbReference type="FunCoup" id="A0A3G9JPR9">
    <property type="interactions" value="315"/>
</dbReference>
<evidence type="ECO:0000259" key="20">
    <source>
        <dbReference type="PROSITE" id="PS51168"/>
    </source>
</evidence>
<dbReference type="CDD" id="cd13631">
    <property type="entry name" value="PBP2_Ct-PDT_like"/>
    <property type="match status" value="1"/>
</dbReference>
<evidence type="ECO:0000256" key="19">
    <source>
        <dbReference type="PIRSR" id="PIRSR001500-2"/>
    </source>
</evidence>
<dbReference type="PIRSF" id="PIRSF001500">
    <property type="entry name" value="Chor_mut_pdt_Ppr"/>
    <property type="match status" value="1"/>
</dbReference>
<dbReference type="GO" id="GO:0009094">
    <property type="term" value="P:L-phenylalanine biosynthetic process"/>
    <property type="evidence" value="ECO:0007669"/>
    <property type="project" value="UniProtKB-UniPathway"/>
</dbReference>
<dbReference type="Gene3D" id="1.20.59.10">
    <property type="entry name" value="Chorismate mutase"/>
    <property type="match status" value="1"/>
</dbReference>
<sequence length="373" mass="42397">MKDLETCRKEIDEIDAQLIDLFEKRMGVARDVVKYKAAHGMKIFQREREIQVVNKNLARVKNKVLINYVRNFILNNMNLSRAYQASLMPNSPLKIEQPKRENIKVGYQGVPGSFSSQAMKSYFGKDVASTNYERFEDVFIALKNKEIDYGVVPLENSSTGAINDNYDLINKYGFYIVGEQSISIAQNLLGIKGAKVEDIKEVYSHPQGLLQTSQFLDAHHIRKHRYLNTAAAAKLVAENGDKAIGAIASTEAAELYDLDVLAPSIENDKSNHTRFIVFARHLEAPIDATRISMVFTLRHEVGSLYEVMRIIKDHFINMARVESRPLPGNPWEYYFYVDIDGNLGDYNVLAALQELKATTDSFRLLGNYERKEA</sequence>
<comment type="pathway">
    <text evidence="4">Amino-acid biosynthesis; L-phenylalanine biosynthesis; phenylpyruvate from prephenate: step 1/1.</text>
</comment>
<comment type="subcellular location">
    <subcellularLocation>
        <location evidence="3">Cytoplasm</location>
    </subcellularLocation>
</comment>
<feature type="domain" description="Chorismate mutase" evidence="20">
    <location>
        <begin position="1"/>
        <end position="88"/>
    </location>
</feature>
<name>A0A3G9JPR9_9FIRM</name>
<dbReference type="InterPro" id="IPR008242">
    <property type="entry name" value="Chor_mutase/pphenate_deHydtase"/>
</dbReference>
<dbReference type="InterPro" id="IPR001086">
    <property type="entry name" value="Preph_deHydtase"/>
</dbReference>
<evidence type="ECO:0000313" key="23">
    <source>
        <dbReference type="EMBL" id="BBH26248.1"/>
    </source>
</evidence>
<dbReference type="UniPathway" id="UPA00120">
    <property type="reaction ID" value="UER00203"/>
</dbReference>
<dbReference type="GO" id="GO:0004664">
    <property type="term" value="F:prephenate dehydratase activity"/>
    <property type="evidence" value="ECO:0007669"/>
    <property type="project" value="UniProtKB-EC"/>
</dbReference>
<dbReference type="InterPro" id="IPR036263">
    <property type="entry name" value="Chorismate_II_sf"/>
</dbReference>
<evidence type="ECO:0000256" key="15">
    <source>
        <dbReference type="ARBA" id="ARBA00023268"/>
    </source>
</evidence>
<evidence type="ECO:0000256" key="11">
    <source>
        <dbReference type="ARBA" id="ARBA00023141"/>
    </source>
</evidence>
<dbReference type="PROSITE" id="PS51171">
    <property type="entry name" value="PREPHENATE_DEHYDR_3"/>
    <property type="match status" value="1"/>
</dbReference>
<dbReference type="InParanoid" id="A0A3G9JPR9"/>
<keyword evidence="12" id="KW-0584">Phenylalanine biosynthesis</keyword>
<dbReference type="Gene3D" id="3.40.190.10">
    <property type="entry name" value="Periplasmic binding protein-like II"/>
    <property type="match status" value="2"/>
</dbReference>
<evidence type="ECO:0000256" key="13">
    <source>
        <dbReference type="ARBA" id="ARBA00023235"/>
    </source>
</evidence>
<proteinExistence type="predicted"/>
<dbReference type="EMBL" id="AP019309">
    <property type="protein sequence ID" value="BBH26248.1"/>
    <property type="molecule type" value="Genomic_DNA"/>
</dbReference>
<protein>
    <recommendedName>
        <fullName evidence="7">Bifunctional chorismate mutase/prephenate dehydratase</fullName>
        <ecNumber evidence="6">4.2.1.51</ecNumber>
    </recommendedName>
    <alternativeName>
        <fullName evidence="17">Chorismate mutase-prephenate dehydratase</fullName>
    </alternativeName>
    <alternativeName>
        <fullName evidence="8">Prephenate dehydratase</fullName>
    </alternativeName>
    <alternativeName>
        <fullName evidence="16">p-protein</fullName>
    </alternativeName>
</protein>
<dbReference type="AlphaFoldDB" id="A0A3G9JPR9"/>
<evidence type="ECO:0000256" key="4">
    <source>
        <dbReference type="ARBA" id="ARBA00004741"/>
    </source>
</evidence>
<gene>
    <name evidence="23" type="primary">pheA</name>
    <name evidence="23" type="ORF">SG0102_11820</name>
</gene>
<evidence type="ECO:0000259" key="21">
    <source>
        <dbReference type="PROSITE" id="PS51171"/>
    </source>
</evidence>
<evidence type="ECO:0000256" key="10">
    <source>
        <dbReference type="ARBA" id="ARBA00022605"/>
    </source>
</evidence>
<evidence type="ECO:0000256" key="3">
    <source>
        <dbReference type="ARBA" id="ARBA00004496"/>
    </source>
</evidence>
<evidence type="ECO:0000256" key="7">
    <source>
        <dbReference type="ARBA" id="ARBA00014401"/>
    </source>
</evidence>
<dbReference type="PANTHER" id="PTHR21022:SF19">
    <property type="entry name" value="PREPHENATE DEHYDRATASE-RELATED"/>
    <property type="match status" value="1"/>
</dbReference>
<dbReference type="InterPro" id="IPR002701">
    <property type="entry name" value="CM_II_prokaryot"/>
</dbReference>
<comment type="function">
    <text evidence="2">Catalyzes the Claisen rearrangement of chorismate to prephenate and the decarboxylation/dehydration of prephenate to phenylpyruvate.</text>
</comment>
<dbReference type="PROSITE" id="PS51671">
    <property type="entry name" value="ACT"/>
    <property type="match status" value="1"/>
</dbReference>
<keyword evidence="13" id="KW-0413">Isomerase</keyword>
<dbReference type="InterPro" id="IPR002912">
    <property type="entry name" value="ACT_dom"/>
</dbReference>
<evidence type="ECO:0000256" key="8">
    <source>
        <dbReference type="ARBA" id="ARBA00021872"/>
    </source>
</evidence>
<keyword evidence="11" id="KW-0057">Aromatic amino acid biosynthesis</keyword>
<evidence type="ECO:0000313" key="24">
    <source>
        <dbReference type="Proteomes" id="UP000268059"/>
    </source>
</evidence>
<evidence type="ECO:0000256" key="9">
    <source>
        <dbReference type="ARBA" id="ARBA00022490"/>
    </source>
</evidence>
<evidence type="ECO:0000256" key="17">
    <source>
        <dbReference type="ARBA" id="ARBA00031520"/>
    </source>
</evidence>
<evidence type="ECO:0000256" key="16">
    <source>
        <dbReference type="ARBA" id="ARBA00031175"/>
    </source>
</evidence>
<keyword evidence="9" id="KW-0963">Cytoplasm</keyword>
<dbReference type="SUPFAM" id="SSF48600">
    <property type="entry name" value="Chorismate mutase II"/>
    <property type="match status" value="1"/>
</dbReference>
<dbReference type="RefSeq" id="WP_125119139.1">
    <property type="nucleotide sequence ID" value="NZ_AP019309.1"/>
</dbReference>
<evidence type="ECO:0000256" key="6">
    <source>
        <dbReference type="ARBA" id="ARBA00013147"/>
    </source>
</evidence>
<evidence type="ECO:0000256" key="5">
    <source>
        <dbReference type="ARBA" id="ARBA00004817"/>
    </source>
</evidence>